<comment type="caution">
    <text evidence="2">The sequence shown here is derived from an EMBL/GenBank/DDBJ whole genome shotgun (WGS) entry which is preliminary data.</text>
</comment>
<evidence type="ECO:0000259" key="1">
    <source>
        <dbReference type="Pfam" id="PF14301"/>
    </source>
</evidence>
<dbReference type="InterPro" id="IPR025484">
    <property type="entry name" value="DUF4376"/>
</dbReference>
<name>A0A644VLF8_9ZZZZ</name>
<dbReference type="EMBL" id="VSSQ01000328">
    <property type="protein sequence ID" value="MPL91413.1"/>
    <property type="molecule type" value="Genomic_DNA"/>
</dbReference>
<feature type="domain" description="DUF4376" evidence="1">
    <location>
        <begin position="48"/>
        <end position="150"/>
    </location>
</feature>
<dbReference type="Pfam" id="PF14301">
    <property type="entry name" value="DUF4376"/>
    <property type="match status" value="1"/>
</dbReference>
<protein>
    <recommendedName>
        <fullName evidence="1">DUF4376 domain-containing protein</fullName>
    </recommendedName>
</protein>
<dbReference type="AlphaFoldDB" id="A0A644VLF8"/>
<organism evidence="2">
    <name type="scientific">bioreactor metagenome</name>
    <dbReference type="NCBI Taxonomy" id="1076179"/>
    <lineage>
        <taxon>unclassified sequences</taxon>
        <taxon>metagenomes</taxon>
        <taxon>ecological metagenomes</taxon>
    </lineage>
</organism>
<reference evidence="2" key="1">
    <citation type="submission" date="2019-08" db="EMBL/GenBank/DDBJ databases">
        <authorList>
            <person name="Kucharzyk K."/>
            <person name="Murdoch R.W."/>
            <person name="Higgins S."/>
            <person name="Loffler F."/>
        </authorList>
    </citation>
    <scope>NUCLEOTIDE SEQUENCE</scope>
</reference>
<proteinExistence type="predicted"/>
<sequence length="159" mass="17921">MRIAIVNEEGIVTNIIDAPMIYADNQKLCYDWTQLREPYTDIEPVEHAKLRHISAAKAYRDAQEVAAITYNGNDYDYDAKARERLNIARQALEDLGTESIDWTTADNTDVTLTIDDFAAINILAATRSNDLHVAYRATKAKLEAATTIEELEQIYPLKG</sequence>
<accession>A0A644VLF8</accession>
<evidence type="ECO:0000313" key="2">
    <source>
        <dbReference type="EMBL" id="MPL91413.1"/>
    </source>
</evidence>
<gene>
    <name evidence="2" type="ORF">SDC9_37481</name>
</gene>